<dbReference type="InterPro" id="IPR016039">
    <property type="entry name" value="Thiolase-like"/>
</dbReference>
<comment type="similarity">
    <text evidence="1 4">Belongs to the thiolase-like superfamily. Thiolase family.</text>
</comment>
<dbReference type="PANTHER" id="PTHR43365:SF1">
    <property type="entry name" value="ACETYL-COA C-ACYLTRANSFERASE"/>
    <property type="match status" value="1"/>
</dbReference>
<keyword evidence="2 4" id="KW-0808">Transferase</keyword>
<dbReference type="Pfam" id="PF02803">
    <property type="entry name" value="Thiolase_C"/>
    <property type="match status" value="1"/>
</dbReference>
<keyword evidence="8" id="KW-1185">Reference proteome</keyword>
<reference evidence="8" key="1">
    <citation type="journal article" date="2019" name="Int. J. Syst. Evol. Microbiol.">
        <title>The Global Catalogue of Microorganisms (GCM) 10K type strain sequencing project: providing services to taxonomists for standard genome sequencing and annotation.</title>
        <authorList>
            <consortium name="The Broad Institute Genomics Platform"/>
            <consortium name="The Broad Institute Genome Sequencing Center for Infectious Disease"/>
            <person name="Wu L."/>
            <person name="Ma J."/>
        </authorList>
    </citation>
    <scope>NUCLEOTIDE SEQUENCE [LARGE SCALE GENOMIC DNA]</scope>
    <source>
        <strain evidence="8">JCM 3325</strain>
    </source>
</reference>
<evidence type="ECO:0000313" key="8">
    <source>
        <dbReference type="Proteomes" id="UP001501231"/>
    </source>
</evidence>
<dbReference type="EMBL" id="BAAARW010000020">
    <property type="protein sequence ID" value="GAA2434607.1"/>
    <property type="molecule type" value="Genomic_DNA"/>
</dbReference>
<evidence type="ECO:0000256" key="4">
    <source>
        <dbReference type="RuleBase" id="RU003557"/>
    </source>
</evidence>
<dbReference type="RefSeq" id="WP_344592910.1">
    <property type="nucleotide sequence ID" value="NZ_BAAARW010000020.1"/>
</dbReference>
<evidence type="ECO:0000256" key="2">
    <source>
        <dbReference type="ARBA" id="ARBA00022679"/>
    </source>
</evidence>
<sequence>MRDAVIIDAVRTPIAKGKPGGALHGEHPGTLLARTLTALVERTGIDPALVDDVIGGIVTQAGDQAANLTRTAVLAAGFPETVPATTVDRQCGSSQQAVHIAAQGVQSGAYDIAIACGVESMSRAPMGTAVLPGTNPFAPLRDRYPDGLVGQGISAELIASRWKIDRQELDAYAAESHRRAATAYANGEFDRELAWKAPDETVRPATTPEILAGLKPAYHDPSMAERFPEIGWRITAGNASPLNDGAAAVLIMGADTAERLGLRPRARFRAFAVVGDDPLLMLTAIVPATTKVLAKAGLDLPDIDLFEVNEAFASVVLAWQRETGADPARVNVRGGAIAIGHPLGASGARLMTTLLHAMEDRGARYGLQTMCEAGGLANATIIERP</sequence>
<gene>
    <name evidence="7" type="ORF">GCM10010191_56370</name>
</gene>
<dbReference type="Pfam" id="PF00108">
    <property type="entry name" value="Thiolase_N"/>
    <property type="match status" value="1"/>
</dbReference>
<dbReference type="InterPro" id="IPR002155">
    <property type="entry name" value="Thiolase"/>
</dbReference>
<dbReference type="PROSITE" id="PS00737">
    <property type="entry name" value="THIOLASE_2"/>
    <property type="match status" value="1"/>
</dbReference>
<dbReference type="Gene3D" id="3.40.47.10">
    <property type="match status" value="2"/>
</dbReference>
<dbReference type="NCBIfam" id="TIGR01930">
    <property type="entry name" value="AcCoA-C-Actrans"/>
    <property type="match status" value="1"/>
</dbReference>
<dbReference type="CDD" id="cd00751">
    <property type="entry name" value="thiolase"/>
    <property type="match status" value="1"/>
</dbReference>
<dbReference type="PIRSF" id="PIRSF000429">
    <property type="entry name" value="Ac-CoA_Ac_transf"/>
    <property type="match status" value="1"/>
</dbReference>
<evidence type="ECO:0000259" key="5">
    <source>
        <dbReference type="Pfam" id="PF00108"/>
    </source>
</evidence>
<name>A0ABP5WVG3_9ACTN</name>
<dbReference type="Proteomes" id="UP001501231">
    <property type="component" value="Unassembled WGS sequence"/>
</dbReference>
<comment type="caution">
    <text evidence="7">The sequence shown here is derived from an EMBL/GenBank/DDBJ whole genome shotgun (WGS) entry which is preliminary data.</text>
</comment>
<proteinExistence type="inferred from homology"/>
<evidence type="ECO:0000256" key="3">
    <source>
        <dbReference type="ARBA" id="ARBA00023315"/>
    </source>
</evidence>
<dbReference type="InterPro" id="IPR020616">
    <property type="entry name" value="Thiolase_N"/>
</dbReference>
<dbReference type="InterPro" id="IPR020613">
    <property type="entry name" value="Thiolase_CS"/>
</dbReference>
<evidence type="ECO:0000259" key="6">
    <source>
        <dbReference type="Pfam" id="PF02803"/>
    </source>
</evidence>
<organism evidence="7 8">
    <name type="scientific">Actinomadura vinacea</name>
    <dbReference type="NCBI Taxonomy" id="115336"/>
    <lineage>
        <taxon>Bacteria</taxon>
        <taxon>Bacillati</taxon>
        <taxon>Actinomycetota</taxon>
        <taxon>Actinomycetes</taxon>
        <taxon>Streptosporangiales</taxon>
        <taxon>Thermomonosporaceae</taxon>
        <taxon>Actinomadura</taxon>
    </lineage>
</organism>
<dbReference type="PANTHER" id="PTHR43365">
    <property type="entry name" value="BLR7806 PROTEIN"/>
    <property type="match status" value="1"/>
</dbReference>
<evidence type="ECO:0000313" key="7">
    <source>
        <dbReference type="EMBL" id="GAA2434607.1"/>
    </source>
</evidence>
<feature type="domain" description="Thiolase N-terminal" evidence="5">
    <location>
        <begin position="5"/>
        <end position="253"/>
    </location>
</feature>
<accession>A0ABP5WVG3</accession>
<dbReference type="SUPFAM" id="SSF53901">
    <property type="entry name" value="Thiolase-like"/>
    <property type="match status" value="2"/>
</dbReference>
<dbReference type="InterPro" id="IPR020617">
    <property type="entry name" value="Thiolase_C"/>
</dbReference>
<protein>
    <submittedName>
        <fullName evidence="7">Thiolase family protein</fullName>
    </submittedName>
</protein>
<evidence type="ECO:0000256" key="1">
    <source>
        <dbReference type="ARBA" id="ARBA00010982"/>
    </source>
</evidence>
<feature type="domain" description="Thiolase C-terminal" evidence="6">
    <location>
        <begin position="263"/>
        <end position="384"/>
    </location>
</feature>
<keyword evidence="3 4" id="KW-0012">Acyltransferase</keyword>